<evidence type="ECO:0000256" key="1">
    <source>
        <dbReference type="SAM" id="MobiDB-lite"/>
    </source>
</evidence>
<accession>S3CFZ2</accession>
<evidence type="ECO:0000313" key="3">
    <source>
        <dbReference type="Proteomes" id="UP000016922"/>
    </source>
</evidence>
<dbReference type="Proteomes" id="UP000016922">
    <property type="component" value="Unassembled WGS sequence"/>
</dbReference>
<evidence type="ECO:0008006" key="4">
    <source>
        <dbReference type="Google" id="ProtNLM"/>
    </source>
</evidence>
<keyword evidence="3" id="KW-1185">Reference proteome</keyword>
<dbReference type="HOGENOM" id="CLU_797062_0_0_1"/>
<evidence type="ECO:0000313" key="2">
    <source>
        <dbReference type="EMBL" id="EPE24179.1"/>
    </source>
</evidence>
<gene>
    <name evidence="2" type="ORF">GLAREA_08029</name>
</gene>
<dbReference type="RefSeq" id="XP_008088267.1">
    <property type="nucleotide sequence ID" value="XM_008090076.1"/>
</dbReference>
<organism evidence="2 3">
    <name type="scientific">Glarea lozoyensis (strain ATCC 20868 / MF5171)</name>
    <dbReference type="NCBI Taxonomy" id="1116229"/>
    <lineage>
        <taxon>Eukaryota</taxon>
        <taxon>Fungi</taxon>
        <taxon>Dikarya</taxon>
        <taxon>Ascomycota</taxon>
        <taxon>Pezizomycotina</taxon>
        <taxon>Leotiomycetes</taxon>
        <taxon>Helotiales</taxon>
        <taxon>Helotiaceae</taxon>
        <taxon>Glarea</taxon>
    </lineage>
</organism>
<dbReference type="EMBL" id="KE145373">
    <property type="protein sequence ID" value="EPE24179.1"/>
    <property type="molecule type" value="Genomic_DNA"/>
</dbReference>
<reference evidence="2 3" key="1">
    <citation type="journal article" date="2013" name="BMC Genomics">
        <title>Genomics-driven discovery of the pneumocandin biosynthetic gene cluster in the fungus Glarea lozoyensis.</title>
        <authorList>
            <person name="Chen L."/>
            <person name="Yue Q."/>
            <person name="Zhang X."/>
            <person name="Xiang M."/>
            <person name="Wang C."/>
            <person name="Li S."/>
            <person name="Che Y."/>
            <person name="Ortiz-Lopez F.J."/>
            <person name="Bills G.F."/>
            <person name="Liu X."/>
            <person name="An Z."/>
        </authorList>
    </citation>
    <scope>NUCLEOTIDE SEQUENCE [LARGE SCALE GENOMIC DNA]</scope>
    <source>
        <strain evidence="3">ATCC 20868 / MF5171</strain>
    </source>
</reference>
<protein>
    <recommendedName>
        <fullName evidence="4">SprT-like domain-containing protein</fullName>
    </recommendedName>
</protein>
<feature type="compositionally biased region" description="Acidic residues" evidence="1">
    <location>
        <begin position="338"/>
        <end position="348"/>
    </location>
</feature>
<sequence length="348" mass="40131">MNVIKKLNPVGKSMPPPNNFDVKEYVNRTRRDAGLATTAEAFDGSDSPLVGDISPLFHAYASTKRFEALFDTYEFTDFAQVLHWYNQLPLEKRLSTNQLEIIRGLVVKPDLITAQLRIPTYREVLDEWFGIFNDAFFFGALEKKPFKILTEKPWPPKCKQLEDKANSTPTSSNKKHLSTVITINVHHFVPVHGHDRPQEHCQDILIMLLHEMLHEFMSVFGRTSKNNRSHGPEFANCMVLLLKAQWNMVERSLDSEGRTTKLIPKDLPKYKQLPKKTLLGLWRITILENAGRKNMCSRKRYLKAEDDEGKDGEHEDDKDVDEVDENDANPGFYHDTWESESESDETNN</sequence>
<name>S3CFZ2_GLAL2</name>
<dbReference type="GeneID" id="19467080"/>
<dbReference type="AlphaFoldDB" id="S3CFZ2"/>
<feature type="compositionally biased region" description="Acidic residues" evidence="1">
    <location>
        <begin position="318"/>
        <end position="327"/>
    </location>
</feature>
<feature type="region of interest" description="Disordered" evidence="1">
    <location>
        <begin position="303"/>
        <end position="348"/>
    </location>
</feature>
<proteinExistence type="predicted"/>
<dbReference type="KEGG" id="glz:GLAREA_08029"/>